<comment type="subcellular location">
    <subcellularLocation>
        <location evidence="1 7">Cell inner membrane</location>
        <topology evidence="1 7">Multi-pass membrane protein</topology>
    </subcellularLocation>
</comment>
<evidence type="ECO:0000256" key="3">
    <source>
        <dbReference type="ARBA" id="ARBA00022519"/>
    </source>
</evidence>
<feature type="transmembrane region" description="Helical" evidence="7">
    <location>
        <begin position="271"/>
        <end position="295"/>
    </location>
</feature>
<dbReference type="Proteomes" id="UP000773614">
    <property type="component" value="Unassembled WGS sequence"/>
</dbReference>
<proteinExistence type="inferred from homology"/>
<dbReference type="OrthoDB" id="9790209at2"/>
<dbReference type="Pfam" id="PF06808">
    <property type="entry name" value="DctM"/>
    <property type="match status" value="1"/>
</dbReference>
<keyword evidence="6 7" id="KW-0472">Membrane</keyword>
<feature type="transmembrane region" description="Helical" evidence="7">
    <location>
        <begin position="135"/>
        <end position="162"/>
    </location>
</feature>
<feature type="transmembrane region" description="Helical" evidence="7">
    <location>
        <begin position="217"/>
        <end position="235"/>
    </location>
</feature>
<reference evidence="9" key="1">
    <citation type="submission" date="2019-03" db="EMBL/GenBank/DDBJ databases">
        <title>Afifella sp. nov., isolated from activated sludge.</title>
        <authorList>
            <person name="Li Q."/>
            <person name="Liu Y."/>
        </authorList>
    </citation>
    <scope>NUCLEOTIDE SEQUENCE</scope>
    <source>
        <strain evidence="9">L72</strain>
    </source>
</reference>
<evidence type="ECO:0000256" key="7">
    <source>
        <dbReference type="RuleBase" id="RU369079"/>
    </source>
</evidence>
<dbReference type="GO" id="GO:0022857">
    <property type="term" value="F:transmembrane transporter activity"/>
    <property type="evidence" value="ECO:0007669"/>
    <property type="project" value="UniProtKB-UniRule"/>
</dbReference>
<keyword evidence="4 7" id="KW-0812">Transmembrane</keyword>
<comment type="subunit">
    <text evidence="7">The complex comprises the extracytoplasmic solute receptor protein and the two transmembrane proteins.</text>
</comment>
<feature type="transmembrane region" description="Helical" evidence="7">
    <location>
        <begin position="47"/>
        <end position="69"/>
    </location>
</feature>
<evidence type="ECO:0000256" key="5">
    <source>
        <dbReference type="ARBA" id="ARBA00022989"/>
    </source>
</evidence>
<feature type="transmembrane region" description="Helical" evidence="7">
    <location>
        <begin position="6"/>
        <end position="35"/>
    </location>
</feature>
<evidence type="ECO:0000259" key="8">
    <source>
        <dbReference type="Pfam" id="PF06808"/>
    </source>
</evidence>
<feature type="transmembrane region" description="Helical" evidence="7">
    <location>
        <begin position="174"/>
        <end position="196"/>
    </location>
</feature>
<dbReference type="PIRSF" id="PIRSF006066">
    <property type="entry name" value="HI0050"/>
    <property type="match status" value="1"/>
</dbReference>
<accession>A0A964WTS6</accession>
<evidence type="ECO:0000256" key="1">
    <source>
        <dbReference type="ARBA" id="ARBA00004429"/>
    </source>
</evidence>
<comment type="caution">
    <text evidence="9">The sequence shown here is derived from an EMBL/GenBank/DDBJ whole genome shotgun (WGS) entry which is preliminary data.</text>
</comment>
<keyword evidence="3 7" id="KW-0997">Cell inner membrane</keyword>
<dbReference type="GO" id="GO:0005886">
    <property type="term" value="C:plasma membrane"/>
    <property type="evidence" value="ECO:0007669"/>
    <property type="project" value="UniProtKB-SubCell"/>
</dbReference>
<protein>
    <recommendedName>
        <fullName evidence="7">TRAP transporter large permease protein</fullName>
    </recommendedName>
</protein>
<keyword evidence="7" id="KW-0813">Transport</keyword>
<dbReference type="EMBL" id="SPKJ01000034">
    <property type="protein sequence ID" value="MYZ48303.1"/>
    <property type="molecule type" value="Genomic_DNA"/>
</dbReference>
<feature type="transmembrane region" description="Helical" evidence="7">
    <location>
        <begin position="241"/>
        <end position="259"/>
    </location>
</feature>
<comment type="function">
    <text evidence="7">Part of the tripartite ATP-independent periplasmic (TRAP) transport system.</text>
</comment>
<keyword evidence="10" id="KW-1185">Reference proteome</keyword>
<evidence type="ECO:0000313" key="10">
    <source>
        <dbReference type="Proteomes" id="UP000773614"/>
    </source>
</evidence>
<dbReference type="PANTHER" id="PTHR33362">
    <property type="entry name" value="SIALIC ACID TRAP TRANSPORTER PERMEASE PROTEIN SIAT-RELATED"/>
    <property type="match status" value="1"/>
</dbReference>
<keyword evidence="2" id="KW-1003">Cell membrane</keyword>
<organism evidence="9 10">
    <name type="scientific">Propylenella binzhouense</name>
    <dbReference type="NCBI Taxonomy" id="2555902"/>
    <lineage>
        <taxon>Bacteria</taxon>
        <taxon>Pseudomonadati</taxon>
        <taxon>Pseudomonadota</taxon>
        <taxon>Alphaproteobacteria</taxon>
        <taxon>Hyphomicrobiales</taxon>
        <taxon>Propylenellaceae</taxon>
        <taxon>Propylenella</taxon>
    </lineage>
</organism>
<evidence type="ECO:0000256" key="2">
    <source>
        <dbReference type="ARBA" id="ARBA00022475"/>
    </source>
</evidence>
<evidence type="ECO:0000256" key="6">
    <source>
        <dbReference type="ARBA" id="ARBA00023136"/>
    </source>
</evidence>
<dbReference type="AlphaFoldDB" id="A0A964WTS6"/>
<feature type="transmembrane region" description="Helical" evidence="7">
    <location>
        <begin position="315"/>
        <end position="343"/>
    </location>
</feature>
<dbReference type="RefSeq" id="WP_161140655.1">
    <property type="nucleotide sequence ID" value="NZ_SPKJ01000034.1"/>
</dbReference>
<sequence length="436" mass="45752">MDPIALLMATFFVLIFLRVEISFALAASSLLVIWVEDLPLISALNQMYTGIDSFPLLAVPFFMFLGRLLNDSGITDRLLRVADASVGHIRGGLGHVNVFVSMIFASLSGSAAADTASIGAILIPAMKKAGYDPGFSVALTAASSTLGVIIPPSIILVIYGAFGNVSIGALFWGGFVPGILIGLAMMAYTYVMALKYGYPANPRATFREWRHAVRRGLLPLAIPVLILGGVTGGVFTPTEAAIIAVGWAMLLAFAIYRTIAIASLPRMLGEAVVDFAIPLFTVAAASIFGWLISYLGAADLVVNAITSITDDPFGLMLLLVIFLLIIGTFLNPISAVLIFLPIIQQLGDEAGTDPVQLGVITIMTLAIGLVTPPYGVCLLIAAQIGQISVQRALVAVLPICALTVGIIVLSILVPDIILGLPKLMMPQIFAMPGGGG</sequence>
<dbReference type="NCBIfam" id="TIGR00786">
    <property type="entry name" value="dctM"/>
    <property type="match status" value="1"/>
</dbReference>
<feature type="transmembrane region" description="Helical" evidence="7">
    <location>
        <begin position="98"/>
        <end position="123"/>
    </location>
</feature>
<feature type="transmembrane region" description="Helical" evidence="7">
    <location>
        <begin position="355"/>
        <end position="381"/>
    </location>
</feature>
<dbReference type="InterPro" id="IPR010656">
    <property type="entry name" value="DctM"/>
</dbReference>
<feature type="transmembrane region" description="Helical" evidence="7">
    <location>
        <begin position="393"/>
        <end position="418"/>
    </location>
</feature>
<dbReference type="PANTHER" id="PTHR33362:SF2">
    <property type="entry name" value="TRAP TRANSPORTER LARGE PERMEASE PROTEIN"/>
    <property type="match status" value="1"/>
</dbReference>
<keyword evidence="5 7" id="KW-1133">Transmembrane helix</keyword>
<gene>
    <name evidence="9" type="ORF">E4O86_11330</name>
</gene>
<feature type="domain" description="TRAP C4-dicarboxylate transport system permease DctM subunit" evidence="8">
    <location>
        <begin position="9"/>
        <end position="415"/>
    </location>
</feature>
<evidence type="ECO:0000256" key="4">
    <source>
        <dbReference type="ARBA" id="ARBA00022692"/>
    </source>
</evidence>
<comment type="similarity">
    <text evidence="7">Belongs to the TRAP transporter large permease family.</text>
</comment>
<evidence type="ECO:0000313" key="9">
    <source>
        <dbReference type="EMBL" id="MYZ48303.1"/>
    </source>
</evidence>
<dbReference type="InterPro" id="IPR004681">
    <property type="entry name" value="TRAP_DctM"/>
</dbReference>
<name>A0A964WTS6_9HYPH</name>